<reference evidence="3" key="1">
    <citation type="submission" date="2021-02" db="EMBL/GenBank/DDBJ databases">
        <authorList>
            <person name="Dougan E. K."/>
            <person name="Rhodes N."/>
            <person name="Thang M."/>
            <person name="Chan C."/>
        </authorList>
    </citation>
    <scope>NUCLEOTIDE SEQUENCE</scope>
</reference>
<evidence type="ECO:0000313" key="4">
    <source>
        <dbReference type="Proteomes" id="UP000601435"/>
    </source>
</evidence>
<evidence type="ECO:0000259" key="2">
    <source>
        <dbReference type="PROSITE" id="PS50059"/>
    </source>
</evidence>
<dbReference type="SUPFAM" id="SSF54534">
    <property type="entry name" value="FKBP-like"/>
    <property type="match status" value="1"/>
</dbReference>
<name>A0A813BIH8_9DINO</name>
<dbReference type="AlphaFoldDB" id="A0A813BIH8"/>
<dbReference type="InterPro" id="IPR046357">
    <property type="entry name" value="PPIase_dom_sf"/>
</dbReference>
<evidence type="ECO:0000256" key="1">
    <source>
        <dbReference type="PROSITE-ProRule" id="PRU00277"/>
    </source>
</evidence>
<accession>A0A813BIH8</accession>
<keyword evidence="4" id="KW-1185">Reference proteome</keyword>
<dbReference type="InterPro" id="IPR001179">
    <property type="entry name" value="PPIase_FKBP_dom"/>
</dbReference>
<comment type="catalytic activity">
    <reaction evidence="1">
        <text>[protein]-peptidylproline (omega=180) = [protein]-peptidylproline (omega=0)</text>
        <dbReference type="Rhea" id="RHEA:16237"/>
        <dbReference type="Rhea" id="RHEA-COMP:10747"/>
        <dbReference type="Rhea" id="RHEA-COMP:10748"/>
        <dbReference type="ChEBI" id="CHEBI:83833"/>
        <dbReference type="ChEBI" id="CHEBI:83834"/>
        <dbReference type="EC" id="5.2.1.8"/>
    </reaction>
</comment>
<proteinExistence type="predicted"/>
<dbReference type="EMBL" id="CAJNJA010071265">
    <property type="protein sequence ID" value="CAE7903380.1"/>
    <property type="molecule type" value="Genomic_DNA"/>
</dbReference>
<dbReference type="Gene3D" id="3.10.50.40">
    <property type="match status" value="1"/>
</dbReference>
<sequence length="126" mass="13652">MPQVTVHATGLVRDTKTKFWSTKDPGQEPFTYTAGGGVIKGWDYGARGLGSGNQNDLSGGFRRFPAVSCFHLVSYRCSEAWHGSQKWQIEGAHRPVEFLAASTLSHLSLNPSSPNMKMGLAPTEGV</sequence>
<dbReference type="OrthoDB" id="1902587at2759"/>
<keyword evidence="1" id="KW-0413">Isomerase</keyword>
<evidence type="ECO:0000313" key="3">
    <source>
        <dbReference type="EMBL" id="CAE7903380.1"/>
    </source>
</evidence>
<keyword evidence="1" id="KW-0697">Rotamase</keyword>
<protein>
    <recommendedName>
        <fullName evidence="1">peptidylprolyl isomerase</fullName>
        <ecNumber evidence="1">5.2.1.8</ecNumber>
    </recommendedName>
</protein>
<dbReference type="Pfam" id="PF00254">
    <property type="entry name" value="FKBP_C"/>
    <property type="match status" value="1"/>
</dbReference>
<dbReference type="PROSITE" id="PS50059">
    <property type="entry name" value="FKBP_PPIASE"/>
    <property type="match status" value="1"/>
</dbReference>
<gene>
    <name evidence="3" type="primary">FKBP12</name>
    <name evidence="3" type="ORF">SNEC2469_LOCUS30504</name>
</gene>
<dbReference type="GO" id="GO:0003755">
    <property type="term" value="F:peptidyl-prolyl cis-trans isomerase activity"/>
    <property type="evidence" value="ECO:0007669"/>
    <property type="project" value="UniProtKB-KW"/>
</dbReference>
<feature type="domain" description="PPIase FKBP-type" evidence="2">
    <location>
        <begin position="1"/>
        <end position="57"/>
    </location>
</feature>
<dbReference type="Proteomes" id="UP000601435">
    <property type="component" value="Unassembled WGS sequence"/>
</dbReference>
<organism evidence="3 4">
    <name type="scientific">Symbiodinium necroappetens</name>
    <dbReference type="NCBI Taxonomy" id="1628268"/>
    <lineage>
        <taxon>Eukaryota</taxon>
        <taxon>Sar</taxon>
        <taxon>Alveolata</taxon>
        <taxon>Dinophyceae</taxon>
        <taxon>Suessiales</taxon>
        <taxon>Symbiodiniaceae</taxon>
        <taxon>Symbiodinium</taxon>
    </lineage>
</organism>
<dbReference type="EC" id="5.2.1.8" evidence="1"/>
<comment type="caution">
    <text evidence="3">The sequence shown here is derived from an EMBL/GenBank/DDBJ whole genome shotgun (WGS) entry which is preliminary data.</text>
</comment>